<dbReference type="Proteomes" id="UP000800040">
    <property type="component" value="Unassembled WGS sequence"/>
</dbReference>
<keyword evidence="2" id="KW-1185">Reference proteome</keyword>
<dbReference type="AlphaFoldDB" id="A0A6A5K3T9"/>
<protein>
    <recommendedName>
        <fullName evidence="3">Thioredoxin domain-containing protein</fullName>
    </recommendedName>
</protein>
<dbReference type="PANTHER" id="PTHR42336:SF1">
    <property type="entry name" value="ALKYL HYDROPEROXIDE REDUCTASE SUBUNIT C_ THIOL SPECIFIC ANTIOXIDANT DOMAIN-CONTAINING PROTEIN"/>
    <property type="match status" value="1"/>
</dbReference>
<dbReference type="Gene3D" id="3.40.30.10">
    <property type="entry name" value="Glutaredoxin"/>
    <property type="match status" value="1"/>
</dbReference>
<proteinExistence type="predicted"/>
<organism evidence="1 2">
    <name type="scientific">Decorospora gaudefroyi</name>
    <dbReference type="NCBI Taxonomy" id="184978"/>
    <lineage>
        <taxon>Eukaryota</taxon>
        <taxon>Fungi</taxon>
        <taxon>Dikarya</taxon>
        <taxon>Ascomycota</taxon>
        <taxon>Pezizomycotina</taxon>
        <taxon>Dothideomycetes</taxon>
        <taxon>Pleosporomycetidae</taxon>
        <taxon>Pleosporales</taxon>
        <taxon>Pleosporineae</taxon>
        <taxon>Pleosporaceae</taxon>
        <taxon>Decorospora</taxon>
    </lineage>
</organism>
<dbReference type="EMBL" id="ML975385">
    <property type="protein sequence ID" value="KAF1830756.1"/>
    <property type="molecule type" value="Genomic_DNA"/>
</dbReference>
<reference evidence="1" key="1">
    <citation type="submission" date="2020-01" db="EMBL/GenBank/DDBJ databases">
        <authorList>
            <consortium name="DOE Joint Genome Institute"/>
            <person name="Haridas S."/>
            <person name="Albert R."/>
            <person name="Binder M."/>
            <person name="Bloem J."/>
            <person name="Labutti K."/>
            <person name="Salamov A."/>
            <person name="Andreopoulos B."/>
            <person name="Baker S.E."/>
            <person name="Barry K."/>
            <person name="Bills G."/>
            <person name="Bluhm B.H."/>
            <person name="Cannon C."/>
            <person name="Castanera R."/>
            <person name="Culley D.E."/>
            <person name="Daum C."/>
            <person name="Ezra D."/>
            <person name="Gonzalez J.B."/>
            <person name="Henrissat B."/>
            <person name="Kuo A."/>
            <person name="Liang C."/>
            <person name="Lipzen A."/>
            <person name="Lutzoni F."/>
            <person name="Magnuson J."/>
            <person name="Mondo S."/>
            <person name="Nolan M."/>
            <person name="Ohm R."/>
            <person name="Pangilinan J."/>
            <person name="Park H.-J."/>
            <person name="Ramirez L."/>
            <person name="Alfaro M."/>
            <person name="Sun H."/>
            <person name="Tritt A."/>
            <person name="Yoshinaga Y."/>
            <person name="Zwiers L.-H."/>
            <person name="Turgeon B.G."/>
            <person name="Goodwin S.B."/>
            <person name="Spatafora J.W."/>
            <person name="Crous P.W."/>
            <person name="Grigoriev I.V."/>
        </authorList>
    </citation>
    <scope>NUCLEOTIDE SEQUENCE</scope>
    <source>
        <strain evidence="1">P77</strain>
    </source>
</reference>
<dbReference type="InterPro" id="IPR036249">
    <property type="entry name" value="Thioredoxin-like_sf"/>
</dbReference>
<dbReference type="SUPFAM" id="SSF52833">
    <property type="entry name" value="Thioredoxin-like"/>
    <property type="match status" value="1"/>
</dbReference>
<accession>A0A6A5K3T9</accession>
<evidence type="ECO:0000313" key="2">
    <source>
        <dbReference type="Proteomes" id="UP000800040"/>
    </source>
</evidence>
<sequence>MTWQSEFWSWMSPPAMKTAEQPAVGQKAPSAPKLPAHNGQPTIISFLRHCGCPFAEKTFLSLRTIAPAHPNIRFVAVSHSDRASTDRWLASLPEPSKNNQPNLTIVVDAEREAYAAYGLGTTSFWHVLGSISSVAKLGKEDGINVRPTESGSRWQAAGNFGIDGEEVVRWSRKDERADDVPNFKDGVDAVLFGATAGSI</sequence>
<dbReference type="PANTHER" id="PTHR42336">
    <property type="entry name" value="THIOREDOXIN DOMAIN-CONTAINING PROTEIN-RELATED"/>
    <property type="match status" value="1"/>
</dbReference>
<evidence type="ECO:0000313" key="1">
    <source>
        <dbReference type="EMBL" id="KAF1830756.1"/>
    </source>
</evidence>
<gene>
    <name evidence="1" type="ORF">BDW02DRAFT_572708</name>
</gene>
<name>A0A6A5K3T9_9PLEO</name>
<dbReference type="OrthoDB" id="40334at2759"/>
<evidence type="ECO:0008006" key="3">
    <source>
        <dbReference type="Google" id="ProtNLM"/>
    </source>
</evidence>